<sequence length="87" mass="10083">MQAVSFIPGRRNPRSTDKDKVMEPIEDFFAKNRQQVQQDLEDATAIVHFLLERGFDHRRRNHLGECAADIAEKNYMPEVAQLIRDTG</sequence>
<feature type="region of interest" description="Disordered" evidence="1">
    <location>
        <begin position="1"/>
        <end position="21"/>
    </location>
</feature>
<comment type="caution">
    <text evidence="2">The sequence shown here is derived from an EMBL/GenBank/DDBJ whole genome shotgun (WGS) entry which is preliminary data.</text>
</comment>
<protein>
    <recommendedName>
        <fullName evidence="4">Ankyrin repeat domain-containing protein</fullName>
    </recommendedName>
</protein>
<dbReference type="AlphaFoldDB" id="A0A2D0N0W7"/>
<dbReference type="Proteomes" id="UP000223913">
    <property type="component" value="Unassembled WGS sequence"/>
</dbReference>
<keyword evidence="3" id="KW-1185">Reference proteome</keyword>
<proteinExistence type="predicted"/>
<evidence type="ECO:0000313" key="3">
    <source>
        <dbReference type="Proteomes" id="UP000223913"/>
    </source>
</evidence>
<gene>
    <name evidence="2" type="ORF">CRP01_33190</name>
</gene>
<evidence type="ECO:0000313" key="2">
    <source>
        <dbReference type="EMBL" id="PHN02192.1"/>
    </source>
</evidence>
<name>A0A2D0N0W7_FLAN2</name>
<dbReference type="EMBL" id="PDUD01000043">
    <property type="protein sequence ID" value="PHN02192.1"/>
    <property type="molecule type" value="Genomic_DNA"/>
</dbReference>
<reference evidence="2 3" key="1">
    <citation type="submission" date="2017-10" db="EMBL/GenBank/DDBJ databases">
        <title>The draft genome sequence of Lewinella nigricans NBRC 102662.</title>
        <authorList>
            <person name="Wang K."/>
        </authorList>
    </citation>
    <scope>NUCLEOTIDE SEQUENCE [LARGE SCALE GENOMIC DNA]</scope>
    <source>
        <strain evidence="2 3">NBRC 102662</strain>
    </source>
</reference>
<accession>A0A2D0N0W7</accession>
<organism evidence="2 3">
    <name type="scientific">Flavilitoribacter nigricans (strain ATCC 23147 / DSM 23189 / NBRC 102662 / NCIMB 1420 / SS-2)</name>
    <name type="common">Lewinella nigricans</name>
    <dbReference type="NCBI Taxonomy" id="1122177"/>
    <lineage>
        <taxon>Bacteria</taxon>
        <taxon>Pseudomonadati</taxon>
        <taxon>Bacteroidota</taxon>
        <taxon>Saprospiria</taxon>
        <taxon>Saprospirales</taxon>
        <taxon>Lewinellaceae</taxon>
        <taxon>Flavilitoribacter</taxon>
    </lineage>
</organism>
<evidence type="ECO:0000256" key="1">
    <source>
        <dbReference type="SAM" id="MobiDB-lite"/>
    </source>
</evidence>
<evidence type="ECO:0008006" key="4">
    <source>
        <dbReference type="Google" id="ProtNLM"/>
    </source>
</evidence>